<dbReference type="Proteomes" id="UP001530400">
    <property type="component" value="Unassembled WGS sequence"/>
</dbReference>
<organism evidence="2 3">
    <name type="scientific">Cyclotella atomus</name>
    <dbReference type="NCBI Taxonomy" id="382360"/>
    <lineage>
        <taxon>Eukaryota</taxon>
        <taxon>Sar</taxon>
        <taxon>Stramenopiles</taxon>
        <taxon>Ochrophyta</taxon>
        <taxon>Bacillariophyta</taxon>
        <taxon>Coscinodiscophyceae</taxon>
        <taxon>Thalassiosirophycidae</taxon>
        <taxon>Stephanodiscales</taxon>
        <taxon>Stephanodiscaceae</taxon>
        <taxon>Cyclotella</taxon>
    </lineage>
</organism>
<dbReference type="PANTHER" id="PTHR12121:SF36">
    <property type="entry name" value="ENDONUCLEASE_EXONUCLEASE_PHOSPHATASE DOMAIN-CONTAINING PROTEIN"/>
    <property type="match status" value="1"/>
</dbReference>
<proteinExistence type="predicted"/>
<evidence type="ECO:0000259" key="1">
    <source>
        <dbReference type="Pfam" id="PF03372"/>
    </source>
</evidence>
<dbReference type="AlphaFoldDB" id="A0ABD3NQ14"/>
<comment type="caution">
    <text evidence="2">The sequence shown here is derived from an EMBL/GenBank/DDBJ whole genome shotgun (WGS) entry which is preliminary data.</text>
</comment>
<dbReference type="InterPro" id="IPR036691">
    <property type="entry name" value="Endo/exonu/phosph_ase_sf"/>
</dbReference>
<sequence length="470" mass="52346">MVATTCQHLIAPAALPRTAAGLSIFTYNVLLPNSQDGWWNYKMYLPPLSPEEEYISTWEYRRSLLQDRIGLVDADIVCIQEVSPLSFEEDFSFMSDILGYDGVELFRKGRFRPATFWKKNRVKLVSPAQHKDRTLLTTFRLVNNDTNSESDSQDDNSRNENWHVLNCHLQAGQNGGRRVRQIVEGITAATKLAKKLKEPDLTNINLIVCGDFNGGEESGAVHYLEKGFIGPDFLEEGEPVSSKEKKLPLASPMTDVASINGCAAPTLVVPELISLMIEGGDAYTNPNFSHDVIEKLKRIYTRFATVPSAGGSMQMGTSDAERWLTIINGKVGRGSEFRTAAKFMGWVDPVLEEASDELNNAELKADKKDERPAVVIPDNGILTLDDFIGVYLDELRQGKFWGIAWDLAALEEPLMVMDVFTARYDRIYCSKSLSPFAVLDFHCKSPCPNKVEPSDHLPVAASFIPNTAVQ</sequence>
<evidence type="ECO:0000313" key="2">
    <source>
        <dbReference type="EMBL" id="KAL3775905.1"/>
    </source>
</evidence>
<protein>
    <recommendedName>
        <fullName evidence="1">Endonuclease/exonuclease/phosphatase domain-containing protein</fullName>
    </recommendedName>
</protein>
<dbReference type="InterPro" id="IPR005135">
    <property type="entry name" value="Endo/exonuclease/phosphatase"/>
</dbReference>
<dbReference type="SUPFAM" id="SSF56219">
    <property type="entry name" value="DNase I-like"/>
    <property type="match status" value="1"/>
</dbReference>
<dbReference type="Gene3D" id="3.60.10.10">
    <property type="entry name" value="Endonuclease/exonuclease/phosphatase"/>
    <property type="match status" value="1"/>
</dbReference>
<dbReference type="EMBL" id="JALLPJ020001127">
    <property type="protein sequence ID" value="KAL3775905.1"/>
    <property type="molecule type" value="Genomic_DNA"/>
</dbReference>
<gene>
    <name evidence="2" type="ORF">ACHAWO_012552</name>
</gene>
<dbReference type="Pfam" id="PF03372">
    <property type="entry name" value="Exo_endo_phos"/>
    <property type="match status" value="1"/>
</dbReference>
<accession>A0ABD3NQ14</accession>
<evidence type="ECO:0000313" key="3">
    <source>
        <dbReference type="Proteomes" id="UP001530400"/>
    </source>
</evidence>
<keyword evidence="3" id="KW-1185">Reference proteome</keyword>
<reference evidence="2 3" key="1">
    <citation type="submission" date="2024-10" db="EMBL/GenBank/DDBJ databases">
        <title>Updated reference genomes for cyclostephanoid diatoms.</title>
        <authorList>
            <person name="Roberts W.R."/>
            <person name="Alverson A.J."/>
        </authorList>
    </citation>
    <scope>NUCLEOTIDE SEQUENCE [LARGE SCALE GENOMIC DNA]</scope>
    <source>
        <strain evidence="2 3">AJA010-31</strain>
    </source>
</reference>
<dbReference type="PANTHER" id="PTHR12121">
    <property type="entry name" value="CARBON CATABOLITE REPRESSOR PROTEIN 4"/>
    <property type="match status" value="1"/>
</dbReference>
<dbReference type="InterPro" id="IPR050410">
    <property type="entry name" value="CCR4/nocturin_mRNA_transcr"/>
</dbReference>
<name>A0ABD3NQ14_9STRA</name>
<feature type="domain" description="Endonuclease/exonuclease/phosphatase" evidence="1">
    <location>
        <begin position="26"/>
        <end position="456"/>
    </location>
</feature>